<organism evidence="2 3">
    <name type="scientific">Salipaludibacillus agaradhaerens</name>
    <name type="common">Bacillus agaradhaerens</name>
    <dbReference type="NCBI Taxonomy" id="76935"/>
    <lineage>
        <taxon>Bacteria</taxon>
        <taxon>Bacillati</taxon>
        <taxon>Bacillota</taxon>
        <taxon>Bacilli</taxon>
        <taxon>Bacillales</taxon>
        <taxon>Bacillaceae</taxon>
    </lineage>
</organism>
<keyword evidence="1" id="KW-0812">Transmembrane</keyword>
<dbReference type="InterPro" id="IPR010718">
    <property type="entry name" value="DUF1294"/>
</dbReference>
<keyword evidence="3" id="KW-1185">Reference proteome</keyword>
<feature type="transmembrane region" description="Helical" evidence="1">
    <location>
        <begin position="37"/>
        <end position="56"/>
    </location>
</feature>
<comment type="caution">
    <text evidence="2">The sequence shown here is derived from an EMBL/GenBank/DDBJ whole genome shotgun (WGS) entry which is preliminary data.</text>
</comment>
<reference evidence="2" key="1">
    <citation type="submission" date="2020-06" db="EMBL/GenBank/DDBJ databases">
        <title>Insight into the genomes of haloalkaliphilic bacilli from Kenyan soda lakes.</title>
        <authorList>
            <person name="Mwirichia R."/>
            <person name="Villamizar G.C."/>
            <person name="Poehlein A."/>
            <person name="Mugweru J."/>
            <person name="Kipnyargis A."/>
            <person name="Kiplimo D."/>
            <person name="Orwa P."/>
            <person name="Daniel R."/>
        </authorList>
    </citation>
    <scope>NUCLEOTIDE SEQUENCE</scope>
    <source>
        <strain evidence="2">B1096_S55</strain>
    </source>
</reference>
<proteinExistence type="predicted"/>
<accession>A0A9Q4FYB8</accession>
<keyword evidence="1" id="KW-1133">Transmembrane helix</keyword>
<name>A0A9Q4FYB8_SALAG</name>
<protein>
    <submittedName>
        <fullName evidence="2">DUF1294 domain-containing protein</fullName>
    </submittedName>
</protein>
<dbReference type="Proteomes" id="UP001057753">
    <property type="component" value="Unassembled WGS sequence"/>
</dbReference>
<evidence type="ECO:0000256" key="1">
    <source>
        <dbReference type="SAM" id="Phobius"/>
    </source>
</evidence>
<gene>
    <name evidence="2" type="ORF">HXA33_03345</name>
</gene>
<feature type="transmembrane region" description="Helical" evidence="1">
    <location>
        <begin position="6"/>
        <end position="25"/>
    </location>
</feature>
<evidence type="ECO:0000313" key="3">
    <source>
        <dbReference type="Proteomes" id="UP001057753"/>
    </source>
</evidence>
<dbReference type="EMBL" id="JABXYM010000001">
    <property type="protein sequence ID" value="MCR6095569.1"/>
    <property type="molecule type" value="Genomic_DNA"/>
</dbReference>
<sequence>MQIVDISLVIWLLMMNLIGIILMKIDKRRARRNEWRISEARLFLIAALGGAIGMWFTSNVIRHKTKKWRFRLGFPLFTICHVALLVHFSM</sequence>
<dbReference type="Pfam" id="PF06961">
    <property type="entry name" value="DUF1294"/>
    <property type="match status" value="1"/>
</dbReference>
<dbReference type="AlphaFoldDB" id="A0A9Q4FYB8"/>
<dbReference type="RefSeq" id="WP_257820335.1">
    <property type="nucleotide sequence ID" value="NZ_JABXYM010000001.1"/>
</dbReference>
<keyword evidence="1" id="KW-0472">Membrane</keyword>
<feature type="transmembrane region" description="Helical" evidence="1">
    <location>
        <begin position="68"/>
        <end position="88"/>
    </location>
</feature>
<evidence type="ECO:0000313" key="2">
    <source>
        <dbReference type="EMBL" id="MCR6095569.1"/>
    </source>
</evidence>